<comment type="caution">
    <text evidence="9">The sequence shown here is derived from an EMBL/GenBank/DDBJ whole genome shotgun (WGS) entry which is preliminary data.</text>
</comment>
<dbReference type="AlphaFoldDB" id="A0A8J7KH39"/>
<feature type="transmembrane region" description="Helical" evidence="7">
    <location>
        <begin position="36"/>
        <end position="61"/>
    </location>
</feature>
<dbReference type="PANTHER" id="PTHR34978">
    <property type="entry name" value="POSSIBLE SENSOR-TRANSDUCER PROTEIN BLAR"/>
    <property type="match status" value="1"/>
</dbReference>
<evidence type="ECO:0000256" key="5">
    <source>
        <dbReference type="ARBA" id="ARBA00023049"/>
    </source>
</evidence>
<name>A0A8J7KH39_9ACTN</name>
<sequence>MTALALAVLAVVLLWPAPLLLSRARWTFREPRAALVLWQAVGLAAGLALIGAAVAVALAPLGGGLLDGLAALVRGTGRLPAAHTALFLVALGLLTWLAGVLVHRFLVTLWVRRRHRELLDLVADPWPGQAGGRVLAHPNAVAYCLPGADSRVVLSSGALDLLDAEELAAVVAHERAHLAERHDLVVLPFAAWRTALPGLPGVRHARPAVATLVEMLADDRACAVCDRAALATALARVGTASAPDGALAATGGATVQRVHRLLAPPSPSRVIRLACYTAAAALLTIPTAALLAGWSG</sequence>
<evidence type="ECO:0000256" key="1">
    <source>
        <dbReference type="ARBA" id="ARBA00022670"/>
    </source>
</evidence>
<evidence type="ECO:0000313" key="9">
    <source>
        <dbReference type="EMBL" id="MBG6138045.1"/>
    </source>
</evidence>
<dbReference type="Pfam" id="PF01435">
    <property type="entry name" value="Peptidase_M48"/>
    <property type="match status" value="1"/>
</dbReference>
<comment type="cofactor">
    <cofactor evidence="6">
        <name>Zn(2+)</name>
        <dbReference type="ChEBI" id="CHEBI:29105"/>
    </cofactor>
    <text evidence="6">Binds 1 zinc ion per subunit.</text>
</comment>
<dbReference type="Gene3D" id="3.30.2010.10">
    <property type="entry name" value="Metalloproteases ('zincins'), catalytic domain"/>
    <property type="match status" value="1"/>
</dbReference>
<keyword evidence="7" id="KW-0812">Transmembrane</keyword>
<dbReference type="InterPro" id="IPR001915">
    <property type="entry name" value="Peptidase_M48"/>
</dbReference>
<keyword evidence="2" id="KW-0479">Metal-binding</keyword>
<keyword evidence="7" id="KW-0472">Membrane</keyword>
<protein>
    <submittedName>
        <fullName evidence="9">Zn-dependent protease with chaperone function</fullName>
    </submittedName>
</protein>
<dbReference type="CDD" id="cd07326">
    <property type="entry name" value="M56_BlaR1_MecR1_like"/>
    <property type="match status" value="1"/>
</dbReference>
<keyword evidence="4 6" id="KW-0862">Zinc</keyword>
<evidence type="ECO:0000256" key="2">
    <source>
        <dbReference type="ARBA" id="ARBA00022723"/>
    </source>
</evidence>
<reference evidence="9" key="1">
    <citation type="submission" date="2020-11" db="EMBL/GenBank/DDBJ databases">
        <title>Sequencing the genomes of 1000 actinobacteria strains.</title>
        <authorList>
            <person name="Klenk H.-P."/>
        </authorList>
    </citation>
    <scope>NUCLEOTIDE SEQUENCE</scope>
    <source>
        <strain evidence="9">DSM 45356</strain>
    </source>
</reference>
<evidence type="ECO:0000256" key="7">
    <source>
        <dbReference type="SAM" id="Phobius"/>
    </source>
</evidence>
<organism evidence="9 10">
    <name type="scientific">Longispora fulva</name>
    <dbReference type="NCBI Taxonomy" id="619741"/>
    <lineage>
        <taxon>Bacteria</taxon>
        <taxon>Bacillati</taxon>
        <taxon>Actinomycetota</taxon>
        <taxon>Actinomycetes</taxon>
        <taxon>Micromonosporales</taxon>
        <taxon>Micromonosporaceae</taxon>
        <taxon>Longispora</taxon>
    </lineage>
</organism>
<evidence type="ECO:0000313" key="10">
    <source>
        <dbReference type="Proteomes" id="UP000622552"/>
    </source>
</evidence>
<dbReference type="PANTHER" id="PTHR34978:SF3">
    <property type="entry name" value="SLR0241 PROTEIN"/>
    <property type="match status" value="1"/>
</dbReference>
<keyword evidence="5 6" id="KW-0482">Metalloprotease</keyword>
<dbReference type="Proteomes" id="UP000622552">
    <property type="component" value="Unassembled WGS sequence"/>
</dbReference>
<dbReference type="RefSeq" id="WP_197004844.1">
    <property type="nucleotide sequence ID" value="NZ_BONS01000017.1"/>
</dbReference>
<dbReference type="GO" id="GO:0006508">
    <property type="term" value="P:proteolysis"/>
    <property type="evidence" value="ECO:0007669"/>
    <property type="project" value="UniProtKB-KW"/>
</dbReference>
<evidence type="ECO:0000256" key="3">
    <source>
        <dbReference type="ARBA" id="ARBA00022801"/>
    </source>
</evidence>
<evidence type="ECO:0000256" key="6">
    <source>
        <dbReference type="RuleBase" id="RU003983"/>
    </source>
</evidence>
<feature type="transmembrane region" description="Helical" evidence="7">
    <location>
        <begin position="81"/>
        <end position="106"/>
    </location>
</feature>
<keyword evidence="1 6" id="KW-0645">Protease</keyword>
<dbReference type="GO" id="GO:0004222">
    <property type="term" value="F:metalloendopeptidase activity"/>
    <property type="evidence" value="ECO:0007669"/>
    <property type="project" value="InterPro"/>
</dbReference>
<feature type="domain" description="Peptidase M48" evidence="8">
    <location>
        <begin position="136"/>
        <end position="185"/>
    </location>
</feature>
<keyword evidence="3 6" id="KW-0378">Hydrolase</keyword>
<dbReference type="EMBL" id="JADOUF010000001">
    <property type="protein sequence ID" value="MBG6138045.1"/>
    <property type="molecule type" value="Genomic_DNA"/>
</dbReference>
<evidence type="ECO:0000259" key="8">
    <source>
        <dbReference type="Pfam" id="PF01435"/>
    </source>
</evidence>
<feature type="transmembrane region" description="Helical" evidence="7">
    <location>
        <begin position="6"/>
        <end position="24"/>
    </location>
</feature>
<feature type="transmembrane region" description="Helical" evidence="7">
    <location>
        <begin position="270"/>
        <end position="294"/>
    </location>
</feature>
<dbReference type="InterPro" id="IPR052173">
    <property type="entry name" value="Beta-lactam_resp_regulator"/>
</dbReference>
<keyword evidence="10" id="KW-1185">Reference proteome</keyword>
<comment type="similarity">
    <text evidence="6">Belongs to the peptidase M48 family.</text>
</comment>
<evidence type="ECO:0000256" key="4">
    <source>
        <dbReference type="ARBA" id="ARBA00022833"/>
    </source>
</evidence>
<accession>A0A8J7KH39</accession>
<proteinExistence type="inferred from homology"/>
<keyword evidence="7" id="KW-1133">Transmembrane helix</keyword>
<gene>
    <name evidence="9" type="ORF">IW245_004239</name>
</gene>
<dbReference type="GO" id="GO:0046872">
    <property type="term" value="F:metal ion binding"/>
    <property type="evidence" value="ECO:0007669"/>
    <property type="project" value="UniProtKB-KW"/>
</dbReference>